<organism evidence="1 2">
    <name type="scientific">Bimuria novae-zelandiae CBS 107.79</name>
    <dbReference type="NCBI Taxonomy" id="1447943"/>
    <lineage>
        <taxon>Eukaryota</taxon>
        <taxon>Fungi</taxon>
        <taxon>Dikarya</taxon>
        <taxon>Ascomycota</taxon>
        <taxon>Pezizomycotina</taxon>
        <taxon>Dothideomycetes</taxon>
        <taxon>Pleosporomycetidae</taxon>
        <taxon>Pleosporales</taxon>
        <taxon>Massarineae</taxon>
        <taxon>Didymosphaeriaceae</taxon>
        <taxon>Bimuria</taxon>
    </lineage>
</organism>
<sequence length="88" mass="10222">MSRAVIYMRLASIGPAFVSWCPIQSTAWPTPCINFVPFRCAPDILYCMRDEGRNRRRDAWHRSKKGSSNCRTARRLCSVPHKHILPLY</sequence>
<dbReference type="AlphaFoldDB" id="A0A6A5VPT2"/>
<accession>A0A6A5VPT2</accession>
<name>A0A6A5VPT2_9PLEO</name>
<evidence type="ECO:0000313" key="2">
    <source>
        <dbReference type="Proteomes" id="UP000800036"/>
    </source>
</evidence>
<dbReference type="Proteomes" id="UP000800036">
    <property type="component" value="Unassembled WGS sequence"/>
</dbReference>
<gene>
    <name evidence="1" type="ORF">BU23DRAFT_151451</name>
</gene>
<dbReference type="EMBL" id="ML976658">
    <property type="protein sequence ID" value="KAF1979271.1"/>
    <property type="molecule type" value="Genomic_DNA"/>
</dbReference>
<protein>
    <submittedName>
        <fullName evidence="1">Uncharacterized protein</fullName>
    </submittedName>
</protein>
<reference evidence="1" key="1">
    <citation type="journal article" date="2020" name="Stud. Mycol.">
        <title>101 Dothideomycetes genomes: a test case for predicting lifestyles and emergence of pathogens.</title>
        <authorList>
            <person name="Haridas S."/>
            <person name="Albert R."/>
            <person name="Binder M."/>
            <person name="Bloem J."/>
            <person name="Labutti K."/>
            <person name="Salamov A."/>
            <person name="Andreopoulos B."/>
            <person name="Baker S."/>
            <person name="Barry K."/>
            <person name="Bills G."/>
            <person name="Bluhm B."/>
            <person name="Cannon C."/>
            <person name="Castanera R."/>
            <person name="Culley D."/>
            <person name="Daum C."/>
            <person name="Ezra D."/>
            <person name="Gonzalez J."/>
            <person name="Henrissat B."/>
            <person name="Kuo A."/>
            <person name="Liang C."/>
            <person name="Lipzen A."/>
            <person name="Lutzoni F."/>
            <person name="Magnuson J."/>
            <person name="Mondo S."/>
            <person name="Nolan M."/>
            <person name="Ohm R."/>
            <person name="Pangilinan J."/>
            <person name="Park H.-J."/>
            <person name="Ramirez L."/>
            <person name="Alfaro M."/>
            <person name="Sun H."/>
            <person name="Tritt A."/>
            <person name="Yoshinaga Y."/>
            <person name="Zwiers L.-H."/>
            <person name="Turgeon B."/>
            <person name="Goodwin S."/>
            <person name="Spatafora J."/>
            <person name="Crous P."/>
            <person name="Grigoriev I."/>
        </authorList>
    </citation>
    <scope>NUCLEOTIDE SEQUENCE</scope>
    <source>
        <strain evidence="1">CBS 107.79</strain>
    </source>
</reference>
<proteinExistence type="predicted"/>
<evidence type="ECO:0000313" key="1">
    <source>
        <dbReference type="EMBL" id="KAF1979271.1"/>
    </source>
</evidence>
<keyword evidence="2" id="KW-1185">Reference proteome</keyword>